<dbReference type="GO" id="GO:0000976">
    <property type="term" value="F:transcription cis-regulatory region binding"/>
    <property type="evidence" value="ECO:0007669"/>
    <property type="project" value="TreeGrafter"/>
</dbReference>
<comment type="caution">
    <text evidence="4">The sequence shown here is derived from an EMBL/GenBank/DDBJ whole genome shotgun (WGS) entry which is preliminary data.</text>
</comment>
<feature type="DNA-binding region" description="H-T-H motif" evidence="2">
    <location>
        <begin position="39"/>
        <end position="58"/>
    </location>
</feature>
<feature type="domain" description="HTH tetR-type" evidence="3">
    <location>
        <begin position="16"/>
        <end position="76"/>
    </location>
</feature>
<dbReference type="InterPro" id="IPR036271">
    <property type="entry name" value="Tet_transcr_reg_TetR-rel_C_sf"/>
</dbReference>
<dbReference type="InterPro" id="IPR009057">
    <property type="entry name" value="Homeodomain-like_sf"/>
</dbReference>
<dbReference type="Gene3D" id="1.10.357.10">
    <property type="entry name" value="Tetracycline Repressor, domain 2"/>
    <property type="match status" value="1"/>
</dbReference>
<dbReference type="InterPro" id="IPR001647">
    <property type="entry name" value="HTH_TetR"/>
</dbReference>
<dbReference type="Proteomes" id="UP000286208">
    <property type="component" value="Unassembled WGS sequence"/>
</dbReference>
<dbReference type="EMBL" id="RKLP01000012">
    <property type="protein sequence ID" value="RVW07431.1"/>
    <property type="molecule type" value="Genomic_DNA"/>
</dbReference>
<evidence type="ECO:0000256" key="1">
    <source>
        <dbReference type="ARBA" id="ARBA00023125"/>
    </source>
</evidence>
<evidence type="ECO:0000313" key="5">
    <source>
        <dbReference type="Proteomes" id="UP000286208"/>
    </source>
</evidence>
<dbReference type="PROSITE" id="PS50977">
    <property type="entry name" value="HTH_TETR_2"/>
    <property type="match status" value="1"/>
</dbReference>
<dbReference type="InterPro" id="IPR050109">
    <property type="entry name" value="HTH-type_TetR-like_transc_reg"/>
</dbReference>
<gene>
    <name evidence="4" type="ORF">EGT67_20830</name>
</gene>
<evidence type="ECO:0000259" key="3">
    <source>
        <dbReference type="PROSITE" id="PS50977"/>
    </source>
</evidence>
<sequence>MENKRSSRAVESAGSTPTRTLIVTAARDVFIERGFFDTRITDITEAAGVASGSFYTYFDSKELVFEAMLDELDAAIMPAPWSPTDGVREWVCTNARHYLEQFGSHAPFWRRVEQAALGNRGISRMLAARREVYVAQVQDTVCTWVDAGLVSPGVSADVTALALVATTEQCAFQWFVLEEGTPAIDAAVDQLTDLWCRVLRSSRTEGQAQ</sequence>
<dbReference type="GO" id="GO:0003700">
    <property type="term" value="F:DNA-binding transcription factor activity"/>
    <property type="evidence" value="ECO:0007669"/>
    <property type="project" value="TreeGrafter"/>
</dbReference>
<evidence type="ECO:0000313" key="4">
    <source>
        <dbReference type="EMBL" id="RVW07431.1"/>
    </source>
</evidence>
<protein>
    <submittedName>
        <fullName evidence="4">TetR/AcrR family transcriptional regulator</fullName>
    </submittedName>
</protein>
<evidence type="ECO:0000256" key="2">
    <source>
        <dbReference type="PROSITE-ProRule" id="PRU00335"/>
    </source>
</evidence>
<dbReference type="PANTHER" id="PTHR30055">
    <property type="entry name" value="HTH-TYPE TRANSCRIPTIONAL REGULATOR RUTR"/>
    <property type="match status" value="1"/>
</dbReference>
<proteinExistence type="predicted"/>
<reference evidence="4 5" key="1">
    <citation type="submission" date="2018-11" db="EMBL/GenBank/DDBJ databases">
        <title>Rhodococcus spongicola sp. nov. and Rhodococcus xishaensis sp. nov. from marine sponges.</title>
        <authorList>
            <person name="Li L."/>
            <person name="Lin H.W."/>
        </authorList>
    </citation>
    <scope>NUCLEOTIDE SEQUENCE [LARGE SCALE GENOMIC DNA]</scope>
    <source>
        <strain evidence="4 5">CCTCC AB2014297</strain>
    </source>
</reference>
<accession>A0A438B935</accession>
<dbReference type="Gene3D" id="1.10.10.60">
    <property type="entry name" value="Homeodomain-like"/>
    <property type="match status" value="1"/>
</dbReference>
<dbReference type="PRINTS" id="PR00455">
    <property type="entry name" value="HTHTETR"/>
</dbReference>
<organism evidence="4 5">
    <name type="scientific">Prescottella agglutinans</name>
    <dbReference type="NCBI Taxonomy" id="1644129"/>
    <lineage>
        <taxon>Bacteria</taxon>
        <taxon>Bacillati</taxon>
        <taxon>Actinomycetota</taxon>
        <taxon>Actinomycetes</taxon>
        <taxon>Mycobacteriales</taxon>
        <taxon>Nocardiaceae</taxon>
        <taxon>Prescottella</taxon>
    </lineage>
</organism>
<dbReference type="Pfam" id="PF00440">
    <property type="entry name" value="TetR_N"/>
    <property type="match status" value="1"/>
</dbReference>
<keyword evidence="5" id="KW-1185">Reference proteome</keyword>
<dbReference type="AlphaFoldDB" id="A0A438B935"/>
<dbReference type="SUPFAM" id="SSF46689">
    <property type="entry name" value="Homeodomain-like"/>
    <property type="match status" value="1"/>
</dbReference>
<dbReference type="PANTHER" id="PTHR30055:SF184">
    <property type="entry name" value="HTH-TYPE TRANSCRIPTIONAL REGULATOR ETHR"/>
    <property type="match status" value="1"/>
</dbReference>
<keyword evidence="1 2" id="KW-0238">DNA-binding</keyword>
<dbReference type="SUPFAM" id="SSF48498">
    <property type="entry name" value="Tetracyclin repressor-like, C-terminal domain"/>
    <property type="match status" value="1"/>
</dbReference>
<name>A0A438B935_9NOCA</name>
<dbReference type="OrthoDB" id="5112469at2"/>